<dbReference type="OrthoDB" id="550424at2759"/>
<dbReference type="InterPro" id="IPR051339">
    <property type="entry name" value="DnaJ_subfamily_B"/>
</dbReference>
<dbReference type="FunFam" id="2.60.260.20:FF:000002">
    <property type="entry name" value="Dnaj homolog subfamily b member"/>
    <property type="match status" value="1"/>
</dbReference>
<organism evidence="3 4">
    <name type="scientific">Ladona fulva</name>
    <name type="common">Scarce chaser dragonfly</name>
    <name type="synonym">Libellula fulva</name>
    <dbReference type="NCBI Taxonomy" id="123851"/>
    <lineage>
        <taxon>Eukaryota</taxon>
        <taxon>Metazoa</taxon>
        <taxon>Ecdysozoa</taxon>
        <taxon>Arthropoda</taxon>
        <taxon>Hexapoda</taxon>
        <taxon>Insecta</taxon>
        <taxon>Pterygota</taxon>
        <taxon>Palaeoptera</taxon>
        <taxon>Odonata</taxon>
        <taxon>Epiprocta</taxon>
        <taxon>Anisoptera</taxon>
        <taxon>Libelluloidea</taxon>
        <taxon>Libellulidae</taxon>
        <taxon>Ladona</taxon>
    </lineage>
</organism>
<dbReference type="PRINTS" id="PR00625">
    <property type="entry name" value="JDOMAIN"/>
</dbReference>
<gene>
    <name evidence="3" type="ORF">J437_LFUL007032</name>
</gene>
<evidence type="ECO:0000256" key="1">
    <source>
        <dbReference type="ARBA" id="ARBA00023186"/>
    </source>
</evidence>
<dbReference type="Proteomes" id="UP000792457">
    <property type="component" value="Unassembled WGS sequence"/>
</dbReference>
<reference evidence="3" key="1">
    <citation type="submission" date="2013-04" db="EMBL/GenBank/DDBJ databases">
        <authorList>
            <person name="Qu J."/>
            <person name="Murali S.C."/>
            <person name="Bandaranaike D."/>
            <person name="Bellair M."/>
            <person name="Blankenburg K."/>
            <person name="Chao H."/>
            <person name="Dinh H."/>
            <person name="Doddapaneni H."/>
            <person name="Downs B."/>
            <person name="Dugan-Rocha S."/>
            <person name="Elkadiri S."/>
            <person name="Gnanaolivu R.D."/>
            <person name="Hernandez B."/>
            <person name="Javaid M."/>
            <person name="Jayaseelan J.C."/>
            <person name="Lee S."/>
            <person name="Li M."/>
            <person name="Ming W."/>
            <person name="Munidasa M."/>
            <person name="Muniz J."/>
            <person name="Nguyen L."/>
            <person name="Ongeri F."/>
            <person name="Osuji N."/>
            <person name="Pu L.-L."/>
            <person name="Puazo M."/>
            <person name="Qu C."/>
            <person name="Quiroz J."/>
            <person name="Raj R."/>
            <person name="Weissenberger G."/>
            <person name="Xin Y."/>
            <person name="Zou X."/>
            <person name="Han Y."/>
            <person name="Richards S."/>
            <person name="Worley K."/>
            <person name="Muzny D."/>
            <person name="Gibbs R."/>
        </authorList>
    </citation>
    <scope>NUCLEOTIDE SEQUENCE</scope>
    <source>
        <strain evidence="3">Sampled in the wild</strain>
    </source>
</reference>
<keyword evidence="1" id="KW-0143">Chaperone</keyword>
<dbReference type="SMART" id="SM00271">
    <property type="entry name" value="DnaJ"/>
    <property type="match status" value="1"/>
</dbReference>
<dbReference type="InterPro" id="IPR001623">
    <property type="entry name" value="DnaJ_domain"/>
</dbReference>
<dbReference type="FunFam" id="1.10.287.110:FF:000033">
    <property type="entry name" value="dnaJ homolog subfamily B member 13"/>
    <property type="match status" value="1"/>
</dbReference>
<dbReference type="GO" id="GO:0005829">
    <property type="term" value="C:cytosol"/>
    <property type="evidence" value="ECO:0007669"/>
    <property type="project" value="TreeGrafter"/>
</dbReference>
<reference evidence="3" key="2">
    <citation type="submission" date="2017-10" db="EMBL/GenBank/DDBJ databases">
        <title>Ladona fulva Genome sequencing and assembly.</title>
        <authorList>
            <person name="Murali S."/>
            <person name="Richards S."/>
            <person name="Bandaranaike D."/>
            <person name="Bellair M."/>
            <person name="Blankenburg K."/>
            <person name="Chao H."/>
            <person name="Dinh H."/>
            <person name="Doddapaneni H."/>
            <person name="Dugan-Rocha S."/>
            <person name="Elkadiri S."/>
            <person name="Gnanaolivu R."/>
            <person name="Hernandez B."/>
            <person name="Skinner E."/>
            <person name="Javaid M."/>
            <person name="Lee S."/>
            <person name="Li M."/>
            <person name="Ming W."/>
            <person name="Munidasa M."/>
            <person name="Muniz J."/>
            <person name="Nguyen L."/>
            <person name="Hughes D."/>
            <person name="Osuji N."/>
            <person name="Pu L.-L."/>
            <person name="Puazo M."/>
            <person name="Qu C."/>
            <person name="Quiroz J."/>
            <person name="Raj R."/>
            <person name="Weissenberger G."/>
            <person name="Xin Y."/>
            <person name="Zou X."/>
            <person name="Han Y."/>
            <person name="Worley K."/>
            <person name="Muzny D."/>
            <person name="Gibbs R."/>
        </authorList>
    </citation>
    <scope>NUCLEOTIDE SEQUENCE</scope>
    <source>
        <strain evidence="3">Sampled in the wild</strain>
    </source>
</reference>
<accession>A0A8K0K6B4</accession>
<keyword evidence="4" id="KW-1185">Reference proteome</keyword>
<dbReference type="CDD" id="cd10747">
    <property type="entry name" value="DnaJ_C"/>
    <property type="match status" value="1"/>
</dbReference>
<dbReference type="PROSITE" id="PS50076">
    <property type="entry name" value="DNAJ_2"/>
    <property type="match status" value="1"/>
</dbReference>
<evidence type="ECO:0000259" key="2">
    <source>
        <dbReference type="PROSITE" id="PS50076"/>
    </source>
</evidence>
<dbReference type="CDD" id="cd06257">
    <property type="entry name" value="DnaJ"/>
    <property type="match status" value="1"/>
</dbReference>
<evidence type="ECO:0000313" key="4">
    <source>
        <dbReference type="Proteomes" id="UP000792457"/>
    </source>
</evidence>
<dbReference type="PANTHER" id="PTHR24078">
    <property type="entry name" value="DNAJ HOMOLOG SUBFAMILY C MEMBER"/>
    <property type="match status" value="1"/>
</dbReference>
<dbReference type="Gene3D" id="2.60.260.20">
    <property type="entry name" value="Urease metallochaperone UreE, N-terminal domain"/>
    <property type="match status" value="2"/>
</dbReference>
<dbReference type="GO" id="GO:0006457">
    <property type="term" value="P:protein folding"/>
    <property type="evidence" value="ECO:0007669"/>
    <property type="project" value="InterPro"/>
</dbReference>
<protein>
    <recommendedName>
        <fullName evidence="2">J domain-containing protein</fullName>
    </recommendedName>
</protein>
<feature type="domain" description="J" evidence="2">
    <location>
        <begin position="6"/>
        <end position="70"/>
    </location>
</feature>
<dbReference type="Pfam" id="PF00226">
    <property type="entry name" value="DnaJ"/>
    <property type="match status" value="1"/>
</dbReference>
<dbReference type="InterPro" id="IPR036869">
    <property type="entry name" value="J_dom_sf"/>
</dbReference>
<dbReference type="InterPro" id="IPR002939">
    <property type="entry name" value="DnaJ_C"/>
</dbReference>
<comment type="caution">
    <text evidence="3">The sequence shown here is derived from an EMBL/GenBank/DDBJ whole genome shotgun (WGS) entry which is preliminary data.</text>
</comment>
<dbReference type="Pfam" id="PF01556">
    <property type="entry name" value="DnaJ_C"/>
    <property type="match status" value="1"/>
</dbReference>
<sequence>MKMGRDYYKTLNISKTATDDEIKKAYRKLALKYHPDKNKSPGAEEKFKEVAEAYEVLSDKKKRDIYDKYGEEGLKGGIPGSTGGMPGGGGTGGSFSYSYHGDPRATFAQFFGSDNPFSNFFSSGTGPNLFFQDDDMDVDSPFSNVGMGGMGRMPFGPGGAFRSHSFNIHPGAGGGGRGKERLSQDPTIEHDLYVTLEDVYRGCTKKMKISRRVMPPDGGPPTKEDKVLTINVKPGWKAGTRITFQKEGDQGVSKIPADIVFIIRDKPHPLFKREGSDIRYTAKISLKEALCGTIVEVPTLTGEKLSLNLTQEVVKPTTVKRFRGKGLPFPKDASRKGDLLVAFDIKFPDSVCQSVKDILYDTLPN</sequence>
<dbReference type="GO" id="GO:0051082">
    <property type="term" value="F:unfolded protein binding"/>
    <property type="evidence" value="ECO:0007669"/>
    <property type="project" value="InterPro"/>
</dbReference>
<dbReference type="AlphaFoldDB" id="A0A8K0K6B4"/>
<proteinExistence type="predicted"/>
<dbReference type="PROSITE" id="PS00636">
    <property type="entry name" value="DNAJ_1"/>
    <property type="match status" value="1"/>
</dbReference>
<dbReference type="InterPro" id="IPR018253">
    <property type="entry name" value="DnaJ_domain_CS"/>
</dbReference>
<dbReference type="GO" id="GO:0051087">
    <property type="term" value="F:protein-folding chaperone binding"/>
    <property type="evidence" value="ECO:0007669"/>
    <property type="project" value="TreeGrafter"/>
</dbReference>
<dbReference type="SUPFAM" id="SSF49493">
    <property type="entry name" value="HSP40/DnaJ peptide-binding domain"/>
    <property type="match status" value="2"/>
</dbReference>
<evidence type="ECO:0000313" key="3">
    <source>
        <dbReference type="EMBL" id="KAG8228314.1"/>
    </source>
</evidence>
<dbReference type="Gene3D" id="1.10.287.110">
    <property type="entry name" value="DnaJ domain"/>
    <property type="match status" value="1"/>
</dbReference>
<dbReference type="EMBL" id="KZ308366">
    <property type="protein sequence ID" value="KAG8228314.1"/>
    <property type="molecule type" value="Genomic_DNA"/>
</dbReference>
<dbReference type="SUPFAM" id="SSF46565">
    <property type="entry name" value="Chaperone J-domain"/>
    <property type="match status" value="1"/>
</dbReference>
<dbReference type="PANTHER" id="PTHR24078:SF553">
    <property type="entry name" value="DNAJ HOMOLOG SUBFAMILY B MEMBER 5"/>
    <property type="match status" value="1"/>
</dbReference>
<dbReference type="InterPro" id="IPR008971">
    <property type="entry name" value="HSP40/DnaJ_pept-bd"/>
</dbReference>
<dbReference type="FunFam" id="2.60.260.20:FF:000026">
    <property type="entry name" value="Uncharacterized protein, isoform B"/>
    <property type="match status" value="1"/>
</dbReference>
<name>A0A8K0K6B4_LADFU</name>